<feature type="non-terminal residue" evidence="1">
    <location>
        <position position="1"/>
    </location>
</feature>
<dbReference type="AlphaFoldDB" id="A0ABD0L9N2"/>
<protein>
    <submittedName>
        <fullName evidence="1">Uncharacterized protein</fullName>
    </submittedName>
</protein>
<reference evidence="1 2" key="1">
    <citation type="journal article" date="2023" name="Sci. Data">
        <title>Genome assembly of the Korean intertidal mud-creeper Batillaria attramentaria.</title>
        <authorList>
            <person name="Patra A.K."/>
            <person name="Ho P.T."/>
            <person name="Jun S."/>
            <person name="Lee S.J."/>
            <person name="Kim Y."/>
            <person name="Won Y.J."/>
        </authorList>
    </citation>
    <scope>NUCLEOTIDE SEQUENCE [LARGE SCALE GENOMIC DNA]</scope>
    <source>
        <strain evidence="1">Wonlab-2016</strain>
    </source>
</reference>
<gene>
    <name evidence="1" type="ORF">BaRGS_00012756</name>
</gene>
<keyword evidence="2" id="KW-1185">Reference proteome</keyword>
<dbReference type="Proteomes" id="UP001519460">
    <property type="component" value="Unassembled WGS sequence"/>
</dbReference>
<accession>A0ABD0L9N2</accession>
<dbReference type="EMBL" id="JACVVK020000070">
    <property type="protein sequence ID" value="KAK7496055.1"/>
    <property type="molecule type" value="Genomic_DNA"/>
</dbReference>
<evidence type="ECO:0000313" key="2">
    <source>
        <dbReference type="Proteomes" id="UP001519460"/>
    </source>
</evidence>
<comment type="caution">
    <text evidence="1">The sequence shown here is derived from an EMBL/GenBank/DDBJ whole genome shotgun (WGS) entry which is preliminary data.</text>
</comment>
<name>A0ABD0L9N2_9CAEN</name>
<evidence type="ECO:0000313" key="1">
    <source>
        <dbReference type="EMBL" id="KAK7496055.1"/>
    </source>
</evidence>
<proteinExistence type="predicted"/>
<sequence length="139" mass="16588">DKPFKWPCLDLFFFSEDETHVWGLTWSLKYMLMHRRHVLPVTHVRWEHWQLPAPACVERVLLREFDVLRCVTPSYVHKTNKRHFDFQSEKTDCSNLHASFPFVFRHIDHGTGSVKEVRRVGNRVIEEITLSPLMDVCLE</sequence>
<organism evidence="1 2">
    <name type="scientific">Batillaria attramentaria</name>
    <dbReference type="NCBI Taxonomy" id="370345"/>
    <lineage>
        <taxon>Eukaryota</taxon>
        <taxon>Metazoa</taxon>
        <taxon>Spiralia</taxon>
        <taxon>Lophotrochozoa</taxon>
        <taxon>Mollusca</taxon>
        <taxon>Gastropoda</taxon>
        <taxon>Caenogastropoda</taxon>
        <taxon>Sorbeoconcha</taxon>
        <taxon>Cerithioidea</taxon>
        <taxon>Batillariidae</taxon>
        <taxon>Batillaria</taxon>
    </lineage>
</organism>